<dbReference type="GO" id="GO:0008615">
    <property type="term" value="P:pyridoxine biosynthetic process"/>
    <property type="evidence" value="ECO:0007669"/>
    <property type="project" value="UniProtKB-UniRule"/>
</dbReference>
<accession>A0A918W2Q8</accession>
<dbReference type="GO" id="GO:0010181">
    <property type="term" value="F:FMN binding"/>
    <property type="evidence" value="ECO:0007669"/>
    <property type="project" value="UniProtKB-UniRule"/>
</dbReference>
<evidence type="ECO:0000259" key="11">
    <source>
        <dbReference type="Pfam" id="PF10590"/>
    </source>
</evidence>
<keyword evidence="5 7" id="KW-0560">Oxidoreductase</keyword>
<dbReference type="RefSeq" id="WP_189606230.1">
    <property type="nucleotide sequence ID" value="NZ_BMXB01000022.1"/>
</dbReference>
<name>A0A918W2Q8_9FLAO</name>
<dbReference type="EMBL" id="BMXB01000022">
    <property type="protein sequence ID" value="GHA50123.1"/>
    <property type="molecule type" value="Genomic_DNA"/>
</dbReference>
<comment type="catalytic activity">
    <reaction evidence="7">
        <text>pyridoxamine 5'-phosphate + O2 + H2O = pyridoxal 5'-phosphate + H2O2 + NH4(+)</text>
        <dbReference type="Rhea" id="RHEA:15817"/>
        <dbReference type="ChEBI" id="CHEBI:15377"/>
        <dbReference type="ChEBI" id="CHEBI:15379"/>
        <dbReference type="ChEBI" id="CHEBI:16240"/>
        <dbReference type="ChEBI" id="CHEBI:28938"/>
        <dbReference type="ChEBI" id="CHEBI:58451"/>
        <dbReference type="ChEBI" id="CHEBI:597326"/>
        <dbReference type="EC" id="1.4.3.5"/>
    </reaction>
</comment>
<evidence type="ECO:0000256" key="5">
    <source>
        <dbReference type="ARBA" id="ARBA00023002"/>
    </source>
</evidence>
<evidence type="ECO:0000256" key="7">
    <source>
        <dbReference type="HAMAP-Rule" id="MF_01629"/>
    </source>
</evidence>
<evidence type="ECO:0000313" key="12">
    <source>
        <dbReference type="EMBL" id="GHA50123.1"/>
    </source>
</evidence>
<comment type="similarity">
    <text evidence="1 7">Belongs to the pyridoxamine 5'-phosphate oxidase family.</text>
</comment>
<gene>
    <name evidence="7 12" type="primary">pdxH</name>
    <name evidence="12" type="ORF">GCM10007103_33670</name>
</gene>
<protein>
    <recommendedName>
        <fullName evidence="7">Pyridoxine/pyridoxamine 5'-phosphate oxidase</fullName>
        <ecNumber evidence="7">1.4.3.5</ecNumber>
    </recommendedName>
    <alternativeName>
        <fullName evidence="7">PNP/PMP oxidase</fullName>
        <shortName evidence="7">PNPOx</shortName>
    </alternativeName>
    <alternativeName>
        <fullName evidence="7">Pyridoxal 5'-phosphate synthase</fullName>
    </alternativeName>
</protein>
<evidence type="ECO:0000256" key="4">
    <source>
        <dbReference type="ARBA" id="ARBA00022643"/>
    </source>
</evidence>
<comment type="catalytic activity">
    <reaction evidence="7">
        <text>pyridoxine 5'-phosphate + O2 = pyridoxal 5'-phosphate + H2O2</text>
        <dbReference type="Rhea" id="RHEA:15149"/>
        <dbReference type="ChEBI" id="CHEBI:15379"/>
        <dbReference type="ChEBI" id="CHEBI:16240"/>
        <dbReference type="ChEBI" id="CHEBI:58589"/>
        <dbReference type="ChEBI" id="CHEBI:597326"/>
        <dbReference type="EC" id="1.4.3.5"/>
    </reaction>
</comment>
<comment type="cofactor">
    <cofactor evidence="7 9">
        <name>FMN</name>
        <dbReference type="ChEBI" id="CHEBI:58210"/>
    </cofactor>
    <text evidence="7 9">Binds 1 FMN per subunit.</text>
</comment>
<comment type="caution">
    <text evidence="12">The sequence shown here is derived from an EMBL/GenBank/DDBJ whole genome shotgun (WGS) entry which is preliminary data.</text>
</comment>
<organism evidence="12 13">
    <name type="scientific">Salinimicrobium marinum</name>
    <dbReference type="NCBI Taxonomy" id="680283"/>
    <lineage>
        <taxon>Bacteria</taxon>
        <taxon>Pseudomonadati</taxon>
        <taxon>Bacteroidota</taxon>
        <taxon>Flavobacteriia</taxon>
        <taxon>Flavobacteriales</taxon>
        <taxon>Flavobacteriaceae</taxon>
        <taxon>Salinimicrobium</taxon>
    </lineage>
</organism>
<dbReference type="PANTHER" id="PTHR10851:SF0">
    <property type="entry name" value="PYRIDOXINE-5'-PHOSPHATE OXIDASE"/>
    <property type="match status" value="1"/>
</dbReference>
<reference evidence="12" key="2">
    <citation type="submission" date="2020-09" db="EMBL/GenBank/DDBJ databases">
        <authorList>
            <person name="Sun Q."/>
            <person name="Kim S."/>
        </authorList>
    </citation>
    <scope>NUCLEOTIDE SEQUENCE</scope>
    <source>
        <strain evidence="12">KCTC 12719</strain>
    </source>
</reference>
<proteinExistence type="inferred from homology"/>
<feature type="binding site" evidence="7 8">
    <location>
        <position position="129"/>
    </location>
    <ligand>
        <name>substrate</name>
    </ligand>
</feature>
<feature type="binding site" evidence="7 8">
    <location>
        <begin position="193"/>
        <end position="195"/>
    </location>
    <ligand>
        <name>substrate</name>
    </ligand>
</feature>
<evidence type="ECO:0000259" key="10">
    <source>
        <dbReference type="Pfam" id="PF01243"/>
    </source>
</evidence>
<dbReference type="InterPro" id="IPR019740">
    <property type="entry name" value="Pyridox_Oxase_CS"/>
</dbReference>
<feature type="binding site" evidence="7 8">
    <location>
        <position position="68"/>
    </location>
    <ligand>
        <name>substrate</name>
    </ligand>
</feature>
<evidence type="ECO:0000256" key="1">
    <source>
        <dbReference type="ARBA" id="ARBA00007301"/>
    </source>
</evidence>
<keyword evidence="6 7" id="KW-0664">Pyridoxine biosynthesis</keyword>
<evidence type="ECO:0000256" key="6">
    <source>
        <dbReference type="ARBA" id="ARBA00023096"/>
    </source>
</evidence>
<comment type="subunit">
    <text evidence="2 7">Homodimer.</text>
</comment>
<dbReference type="AlphaFoldDB" id="A0A918W2Q8"/>
<comment type="pathway">
    <text evidence="7">Cofactor metabolism; pyridoxal 5'-phosphate salvage; pyridoxal 5'-phosphate from pyridoxine 5'-phosphate: step 1/1.</text>
</comment>
<feature type="binding site" evidence="7 9">
    <location>
        <position position="85"/>
    </location>
    <ligand>
        <name>FMN</name>
        <dbReference type="ChEBI" id="CHEBI:58210"/>
    </ligand>
</feature>
<dbReference type="NCBIfam" id="TIGR00558">
    <property type="entry name" value="pdxH"/>
    <property type="match status" value="1"/>
</dbReference>
<feature type="binding site" evidence="7 9">
    <location>
        <begin position="78"/>
        <end position="79"/>
    </location>
    <ligand>
        <name>FMN</name>
        <dbReference type="ChEBI" id="CHEBI:58210"/>
    </ligand>
</feature>
<dbReference type="GO" id="GO:0004733">
    <property type="term" value="F:pyridoxamine phosphate oxidase activity"/>
    <property type="evidence" value="ECO:0007669"/>
    <property type="project" value="UniProtKB-UniRule"/>
</dbReference>
<dbReference type="Gene3D" id="2.30.110.10">
    <property type="entry name" value="Electron Transport, Fmn-binding Protein, Chain A"/>
    <property type="match status" value="1"/>
</dbReference>
<feature type="binding site" evidence="8">
    <location>
        <begin position="9"/>
        <end position="12"/>
    </location>
    <ligand>
        <name>substrate</name>
    </ligand>
</feature>
<dbReference type="Pfam" id="PF01243">
    <property type="entry name" value="PNPOx_N"/>
    <property type="match status" value="1"/>
</dbReference>
<dbReference type="InterPro" id="IPR019576">
    <property type="entry name" value="Pyridoxamine_oxidase_dimer_C"/>
</dbReference>
<feature type="binding site" evidence="7 9">
    <location>
        <position position="197"/>
    </location>
    <ligand>
        <name>FMN</name>
        <dbReference type="ChEBI" id="CHEBI:58210"/>
    </ligand>
</feature>
<dbReference type="InterPro" id="IPR000659">
    <property type="entry name" value="Pyridox_Oxase"/>
</dbReference>
<dbReference type="SUPFAM" id="SSF50475">
    <property type="entry name" value="FMN-binding split barrel"/>
    <property type="match status" value="1"/>
</dbReference>
<dbReference type="Pfam" id="PF10590">
    <property type="entry name" value="PNP_phzG_C"/>
    <property type="match status" value="1"/>
</dbReference>
<feature type="binding site" evidence="7 8">
    <location>
        <position position="125"/>
    </location>
    <ligand>
        <name>substrate</name>
    </ligand>
</feature>
<dbReference type="PANTHER" id="PTHR10851">
    <property type="entry name" value="PYRIDOXINE-5-PHOSPHATE OXIDASE"/>
    <property type="match status" value="1"/>
</dbReference>
<feature type="binding site" evidence="7 9">
    <location>
        <position position="187"/>
    </location>
    <ligand>
        <name>FMN</name>
        <dbReference type="ChEBI" id="CHEBI:58210"/>
    </ligand>
</feature>
<evidence type="ECO:0000256" key="9">
    <source>
        <dbReference type="PIRSR" id="PIRSR000190-2"/>
    </source>
</evidence>
<feature type="binding site" evidence="7 9">
    <location>
        <begin position="63"/>
        <end position="68"/>
    </location>
    <ligand>
        <name>FMN</name>
        <dbReference type="ChEBI" id="CHEBI:58210"/>
    </ligand>
</feature>
<dbReference type="EC" id="1.4.3.5" evidence="7"/>
<keyword evidence="4 7" id="KW-0288">FMN</keyword>
<dbReference type="InterPro" id="IPR011576">
    <property type="entry name" value="Pyridox_Oxase_N"/>
</dbReference>
<feature type="domain" description="Pyridoxine 5'-phosphate oxidase dimerisation C-terminal" evidence="11">
    <location>
        <begin position="174"/>
        <end position="215"/>
    </location>
</feature>
<comment type="function">
    <text evidence="7">Catalyzes the oxidation of either pyridoxine 5'-phosphate (PNP) or pyridoxamine 5'-phosphate (PMP) into pyridoxal 5'-phosphate (PLP).</text>
</comment>
<comment type="pathway">
    <text evidence="7">Cofactor metabolism; pyridoxal 5'-phosphate salvage; pyridoxal 5'-phosphate from pyridoxamine 5'-phosphate: step 1/1.</text>
</comment>
<feature type="binding site" evidence="7 9">
    <location>
        <begin position="142"/>
        <end position="143"/>
    </location>
    <ligand>
        <name>FMN</name>
        <dbReference type="ChEBI" id="CHEBI:58210"/>
    </ligand>
</feature>
<dbReference type="Proteomes" id="UP000610456">
    <property type="component" value="Unassembled WGS sequence"/>
</dbReference>
<dbReference type="NCBIfam" id="NF004231">
    <property type="entry name" value="PRK05679.1"/>
    <property type="match status" value="1"/>
</dbReference>
<evidence type="ECO:0000256" key="2">
    <source>
        <dbReference type="ARBA" id="ARBA00011738"/>
    </source>
</evidence>
<feature type="domain" description="Pyridoxamine 5'-phosphate oxidase N-terminal" evidence="10">
    <location>
        <begin position="40"/>
        <end position="159"/>
    </location>
</feature>
<feature type="binding site" evidence="7 9">
    <location>
        <position position="107"/>
    </location>
    <ligand>
        <name>FMN</name>
        <dbReference type="ChEBI" id="CHEBI:58210"/>
    </ligand>
</feature>
<feature type="binding site" evidence="7 8">
    <location>
        <position position="133"/>
    </location>
    <ligand>
        <name>substrate</name>
    </ligand>
</feature>
<sequence length="215" mass="25223">MKNNLHDYRKSYEKHKLLEEEIVLDPFQLFNIWLDEIEASREVEEVNTMTVSTVGLDGFPKSRVVLLKEYDNEGFTFYTNYSSEKGKSIANNPKVCISFFWPDSERQVIIKGIAEKTSEEASLEYFNSRPRGSRLGAWASEQSSVITSRDFLEKKLEALEREYEGKEIPKPPYWGGYKVIPSEFEFWQGRPNRLHDRIYFTKESDANWKIDRLAP</sequence>
<evidence type="ECO:0000256" key="3">
    <source>
        <dbReference type="ARBA" id="ARBA00022630"/>
    </source>
</evidence>
<dbReference type="FunFam" id="2.30.110.10:FF:000020">
    <property type="entry name" value="PNPO isoform 11"/>
    <property type="match status" value="1"/>
</dbReference>
<evidence type="ECO:0000313" key="13">
    <source>
        <dbReference type="Proteomes" id="UP000610456"/>
    </source>
</evidence>
<dbReference type="PIRSF" id="PIRSF000190">
    <property type="entry name" value="Pyd_amn-ph_oxd"/>
    <property type="match status" value="1"/>
</dbReference>
<comment type="caution">
    <text evidence="7">Lacks conserved residue(s) required for the propagation of feature annotation.</text>
</comment>
<dbReference type="PROSITE" id="PS01064">
    <property type="entry name" value="PYRIDOX_OXIDASE"/>
    <property type="match status" value="1"/>
</dbReference>
<evidence type="ECO:0000256" key="8">
    <source>
        <dbReference type="PIRSR" id="PIRSR000190-1"/>
    </source>
</evidence>
<keyword evidence="3 7" id="KW-0285">Flavoprotein</keyword>
<reference evidence="12" key="1">
    <citation type="journal article" date="2014" name="Int. J. Syst. Evol. Microbiol.">
        <title>Complete genome sequence of Corynebacterium casei LMG S-19264T (=DSM 44701T), isolated from a smear-ripened cheese.</title>
        <authorList>
            <consortium name="US DOE Joint Genome Institute (JGI-PGF)"/>
            <person name="Walter F."/>
            <person name="Albersmeier A."/>
            <person name="Kalinowski J."/>
            <person name="Ruckert C."/>
        </authorList>
    </citation>
    <scope>NUCLEOTIDE SEQUENCE</scope>
    <source>
        <strain evidence="12">KCTC 12719</strain>
    </source>
</reference>
<dbReference type="InterPro" id="IPR012349">
    <property type="entry name" value="Split_barrel_FMN-bd"/>
</dbReference>
<keyword evidence="13" id="KW-1185">Reference proteome</keyword>
<dbReference type="HAMAP" id="MF_01629">
    <property type="entry name" value="PdxH"/>
    <property type="match status" value="1"/>
</dbReference>